<proteinExistence type="predicted"/>
<dbReference type="Proteomes" id="UP000694005">
    <property type="component" value="Chromosome A06"/>
</dbReference>
<organism evidence="1 2">
    <name type="scientific">Brassica campestris</name>
    <name type="common">Field mustard</name>
    <dbReference type="NCBI Taxonomy" id="3711"/>
    <lineage>
        <taxon>Eukaryota</taxon>
        <taxon>Viridiplantae</taxon>
        <taxon>Streptophyta</taxon>
        <taxon>Embryophyta</taxon>
        <taxon>Tracheophyta</taxon>
        <taxon>Spermatophyta</taxon>
        <taxon>Magnoliopsida</taxon>
        <taxon>eudicotyledons</taxon>
        <taxon>Gunneridae</taxon>
        <taxon>Pentapetalae</taxon>
        <taxon>rosids</taxon>
        <taxon>malvids</taxon>
        <taxon>Brassicales</taxon>
        <taxon>Brassicaceae</taxon>
        <taxon>Brassiceae</taxon>
        <taxon>Brassica</taxon>
    </lineage>
</organism>
<name>A0A8D9G8C0_BRACM</name>
<dbReference type="AlphaFoldDB" id="A0A8D9G8C0"/>
<dbReference type="EMBL" id="LS974622">
    <property type="protein sequence ID" value="CAG7871799.1"/>
    <property type="molecule type" value="Genomic_DNA"/>
</dbReference>
<evidence type="ECO:0000313" key="2">
    <source>
        <dbReference type="Proteomes" id="UP000694005"/>
    </source>
</evidence>
<evidence type="ECO:0000313" key="1">
    <source>
        <dbReference type="EMBL" id="CAG7871799.1"/>
    </source>
</evidence>
<gene>
    <name evidence="1" type="ORF">BRAPAZ1V2_A06P40390.2</name>
</gene>
<protein>
    <submittedName>
        <fullName evidence="1">Uncharacterized protein</fullName>
    </submittedName>
</protein>
<reference evidence="1 2" key="1">
    <citation type="submission" date="2021-07" db="EMBL/GenBank/DDBJ databases">
        <authorList>
            <consortium name="Genoscope - CEA"/>
            <person name="William W."/>
        </authorList>
    </citation>
    <scope>NUCLEOTIDE SEQUENCE [LARGE SCALE GENOMIC DNA]</scope>
</reference>
<feature type="non-terminal residue" evidence="1">
    <location>
        <position position="1"/>
    </location>
</feature>
<sequence length="55" mass="6452">LSSFSLNFGLLFYCKSYLRVDSSCRLHVSFCVWGLFFHPPVDVSNRVFFYGMNFT</sequence>
<accession>A0A8D9G8C0</accession>
<feature type="non-terminal residue" evidence="1">
    <location>
        <position position="55"/>
    </location>
</feature>